<keyword evidence="2" id="KW-1185">Reference proteome</keyword>
<proteinExistence type="predicted"/>
<gene>
    <name evidence="1" type="ORF">PXEA_LOCUS31214</name>
</gene>
<dbReference type="Gene3D" id="2.130.10.10">
    <property type="entry name" value="YVTN repeat-like/Quinoprotein amine dehydrogenase"/>
    <property type="match status" value="1"/>
</dbReference>
<accession>A0A448XIY3</accession>
<dbReference type="InterPro" id="IPR036322">
    <property type="entry name" value="WD40_repeat_dom_sf"/>
</dbReference>
<dbReference type="AlphaFoldDB" id="A0A448XIY3"/>
<name>A0A448XIY3_9PLAT</name>
<dbReference type="OrthoDB" id="756370at2759"/>
<dbReference type="Proteomes" id="UP000784294">
    <property type="component" value="Unassembled WGS sequence"/>
</dbReference>
<dbReference type="SUPFAM" id="SSF50978">
    <property type="entry name" value="WD40 repeat-like"/>
    <property type="match status" value="1"/>
</dbReference>
<evidence type="ECO:0000313" key="1">
    <source>
        <dbReference type="EMBL" id="VEL37774.1"/>
    </source>
</evidence>
<dbReference type="EMBL" id="CAAALY010255942">
    <property type="protein sequence ID" value="VEL37774.1"/>
    <property type="molecule type" value="Genomic_DNA"/>
</dbReference>
<sequence length="204" mass="21783">MDPARVADASRPQTVLRCPRACQVQCMDSRLLGNHCLIAAGTTSGHVLLWQLNDGSLLLDLIVHSNWITTVRFVPPVPLANKAIDSTDDLRDLTLLTTSADGVVKRWHFGANSLPSSVSQGGLVPSVPPPTKVLHPLKSPTKQVFEISEPSVLFGLAGSIGSNRGTALQGLWTDVFTAWFAPDGGQQLIVAGQLRNSADLQVGF</sequence>
<dbReference type="InterPro" id="IPR015943">
    <property type="entry name" value="WD40/YVTN_repeat-like_dom_sf"/>
</dbReference>
<comment type="caution">
    <text evidence="1">The sequence shown here is derived from an EMBL/GenBank/DDBJ whole genome shotgun (WGS) entry which is preliminary data.</text>
</comment>
<protein>
    <submittedName>
        <fullName evidence="1">Uncharacterized protein</fullName>
    </submittedName>
</protein>
<organism evidence="1 2">
    <name type="scientific">Protopolystoma xenopodis</name>
    <dbReference type="NCBI Taxonomy" id="117903"/>
    <lineage>
        <taxon>Eukaryota</taxon>
        <taxon>Metazoa</taxon>
        <taxon>Spiralia</taxon>
        <taxon>Lophotrochozoa</taxon>
        <taxon>Platyhelminthes</taxon>
        <taxon>Monogenea</taxon>
        <taxon>Polyopisthocotylea</taxon>
        <taxon>Polystomatidea</taxon>
        <taxon>Polystomatidae</taxon>
        <taxon>Protopolystoma</taxon>
    </lineage>
</organism>
<evidence type="ECO:0000313" key="2">
    <source>
        <dbReference type="Proteomes" id="UP000784294"/>
    </source>
</evidence>
<reference evidence="1" key="1">
    <citation type="submission" date="2018-11" db="EMBL/GenBank/DDBJ databases">
        <authorList>
            <consortium name="Pathogen Informatics"/>
        </authorList>
    </citation>
    <scope>NUCLEOTIDE SEQUENCE</scope>
</reference>